<name>I6YM40_MYCWM</name>
<dbReference type="OrthoDB" id="402795at2"/>
<accession>I6YM40</accession>
<evidence type="ECO:0000313" key="1">
    <source>
        <dbReference type="EMBL" id="AFN65364.1"/>
    </source>
</evidence>
<dbReference type="Proteomes" id="UP000009005">
    <property type="component" value="Chromosome"/>
</dbReference>
<dbReference type="AlphaFoldDB" id="I6YM40"/>
<sequence>MSALIRGFQIFSGLGTVATTPFAVQFANKHLNRLPSRGERLVSGEPEILQEKPTPQPETKLQDVMEKAKQIMSKEEGDGEKKCFWWPKVKRRLELLGCFYTNKLNQVFLFHWDYNGRLGLEEKLNQIVSLSKGVKMKFENHQPIQLTSPAKLAFAWLHKWDGEFTPKQHCEITTTGKNSKNYTLICGKRQQEKNHGKPFVNESINF</sequence>
<protein>
    <submittedName>
        <fullName evidence="1">Uncharacterized protein</fullName>
    </submittedName>
</protein>
<reference evidence="1 2" key="1">
    <citation type="journal article" date="2012" name="J. Bacteriol.">
        <title>Complete genome sequence of Mycoplasma wenyonii strain Massachusetts.</title>
        <authorList>
            <person name="Dos Santos A.P."/>
            <person name="Guimaraes A.M."/>
            <person name="do Nascimento N.C."/>
            <person name="Sanmiguel P.J."/>
            <person name="Messick J.B."/>
        </authorList>
    </citation>
    <scope>NUCLEOTIDE SEQUENCE [LARGE SCALE GENOMIC DNA]</scope>
    <source>
        <strain evidence="1 2">Massachusetts</strain>
    </source>
</reference>
<dbReference type="PATRIC" id="fig|1197325.3.peg.626"/>
<evidence type="ECO:0000313" key="2">
    <source>
        <dbReference type="Proteomes" id="UP000009005"/>
    </source>
</evidence>
<proteinExistence type="predicted"/>
<dbReference type="KEGG" id="mwe:WEN_02905"/>
<keyword evidence="2" id="KW-1185">Reference proteome</keyword>
<gene>
    <name evidence="1" type="ordered locus">WEN_02905</name>
</gene>
<dbReference type="HOGENOM" id="CLU_106274_1_0_14"/>
<organism evidence="1 2">
    <name type="scientific">Mycoplasma wenyonii (strain Massachusetts)</name>
    <name type="common">Eperythrozoon wenyonii</name>
    <dbReference type="NCBI Taxonomy" id="1197325"/>
    <lineage>
        <taxon>Bacteria</taxon>
        <taxon>Bacillati</taxon>
        <taxon>Mycoplasmatota</taxon>
        <taxon>Mollicutes</taxon>
        <taxon>Mycoplasmataceae</taxon>
        <taxon>Mycoplasma</taxon>
    </lineage>
</organism>
<dbReference type="EMBL" id="CP003703">
    <property type="protein sequence ID" value="AFN65364.1"/>
    <property type="molecule type" value="Genomic_DNA"/>
</dbReference>
<dbReference type="RefSeq" id="WP_014850073.1">
    <property type="nucleotide sequence ID" value="NC_018149.1"/>
</dbReference>